<dbReference type="Gene3D" id="3.90.79.10">
    <property type="entry name" value="Nucleoside Triphosphate Pyrophosphohydrolase"/>
    <property type="match status" value="1"/>
</dbReference>
<dbReference type="SUPFAM" id="SSF55811">
    <property type="entry name" value="Nudix"/>
    <property type="match status" value="1"/>
</dbReference>
<accession>A0ABT2K2K9</accession>
<evidence type="ECO:0000259" key="3">
    <source>
        <dbReference type="PROSITE" id="PS51462"/>
    </source>
</evidence>
<feature type="domain" description="Nudix hydrolase" evidence="3">
    <location>
        <begin position="12"/>
        <end position="148"/>
    </location>
</feature>
<evidence type="ECO:0000313" key="6">
    <source>
        <dbReference type="Proteomes" id="UP001156389"/>
    </source>
</evidence>
<dbReference type="GO" id="GO:0016787">
    <property type="term" value="F:hydrolase activity"/>
    <property type="evidence" value="ECO:0007669"/>
    <property type="project" value="UniProtKB-KW"/>
</dbReference>
<comment type="cofactor">
    <cofactor evidence="1">
        <name>Mg(2+)</name>
        <dbReference type="ChEBI" id="CHEBI:18420"/>
    </cofactor>
</comment>
<evidence type="ECO:0000313" key="5">
    <source>
        <dbReference type="EMBL" id="MCT2593709.1"/>
    </source>
</evidence>
<keyword evidence="6" id="KW-1185">Reference proteome</keyword>
<name>A0ABT2K2K9_9ACTN</name>
<dbReference type="PROSITE" id="PS00893">
    <property type="entry name" value="NUDIX_BOX"/>
    <property type="match status" value="1"/>
</dbReference>
<dbReference type="PANTHER" id="PTHR43046">
    <property type="entry name" value="GDP-MANNOSE MANNOSYL HYDROLASE"/>
    <property type="match status" value="1"/>
</dbReference>
<organism evidence="5 6">
    <name type="scientific">Streptomyces gossypii</name>
    <dbReference type="NCBI Taxonomy" id="2883101"/>
    <lineage>
        <taxon>Bacteria</taxon>
        <taxon>Bacillati</taxon>
        <taxon>Actinomycetota</taxon>
        <taxon>Actinomycetes</taxon>
        <taxon>Kitasatosporales</taxon>
        <taxon>Streptomycetaceae</taxon>
        <taxon>Streptomyces</taxon>
    </lineage>
</organism>
<comment type="caution">
    <text evidence="5">The sequence shown here is derived from an EMBL/GenBank/DDBJ whole genome shotgun (WGS) entry which is preliminary data.</text>
</comment>
<gene>
    <name evidence="4" type="ORF">LHJ74_24195</name>
    <name evidence="5" type="ORF">LHJ74_28030</name>
</gene>
<dbReference type="Pfam" id="PF00293">
    <property type="entry name" value="NUDIX"/>
    <property type="match status" value="1"/>
</dbReference>
<dbReference type="EMBL" id="JAJAGO010000012">
    <property type="protein sequence ID" value="MCT2592976.1"/>
    <property type="molecule type" value="Genomic_DNA"/>
</dbReference>
<evidence type="ECO:0000313" key="4">
    <source>
        <dbReference type="EMBL" id="MCT2592976.1"/>
    </source>
</evidence>
<proteinExistence type="predicted"/>
<keyword evidence="2 5" id="KW-0378">Hydrolase</keyword>
<dbReference type="InterPro" id="IPR000086">
    <property type="entry name" value="NUDIX_hydrolase_dom"/>
</dbReference>
<protein>
    <submittedName>
        <fullName evidence="5">NUDIX hydrolase</fullName>
    </submittedName>
</protein>
<reference evidence="5 6" key="1">
    <citation type="submission" date="2021-10" db="EMBL/GenBank/DDBJ databases">
        <title>Streptomyces gossypii sp. nov., isolated from soil collected from cotton field.</title>
        <authorList>
            <person name="Ge X."/>
            <person name="Chen X."/>
            <person name="Liu W."/>
        </authorList>
    </citation>
    <scope>NUCLEOTIDE SEQUENCE [LARGE SCALE GENOMIC DNA]</scope>
    <source>
        <strain evidence="5 6">N2-109</strain>
    </source>
</reference>
<sequence>MAHADVDPAEPPRRRVGAVVLVRDPAGAVLMVKPRYKRGWILPGGGAHEGEPITHAAARELCEETGLVLPLTHLIALDQVPASEDGTSAEGINVVIDGGILTAAQAADVTVPTAAAHELAATAWVPLQHLAAHTEPYQERRIRAAVHATDHGNELPLLLLGERTDRARPKSPE</sequence>
<dbReference type="InterPro" id="IPR020084">
    <property type="entry name" value="NUDIX_hydrolase_CS"/>
</dbReference>
<evidence type="ECO:0000256" key="2">
    <source>
        <dbReference type="ARBA" id="ARBA00022801"/>
    </source>
</evidence>
<dbReference type="RefSeq" id="WP_260220327.1">
    <property type="nucleotide sequence ID" value="NZ_JAJAGO010000012.1"/>
</dbReference>
<dbReference type="PROSITE" id="PS51462">
    <property type="entry name" value="NUDIX"/>
    <property type="match status" value="1"/>
</dbReference>
<dbReference type="Proteomes" id="UP001156389">
    <property type="component" value="Unassembled WGS sequence"/>
</dbReference>
<dbReference type="EMBL" id="JAJAGO010000015">
    <property type="protein sequence ID" value="MCT2593709.1"/>
    <property type="molecule type" value="Genomic_DNA"/>
</dbReference>
<evidence type="ECO:0000256" key="1">
    <source>
        <dbReference type="ARBA" id="ARBA00001946"/>
    </source>
</evidence>
<dbReference type="PANTHER" id="PTHR43046:SF14">
    <property type="entry name" value="MUTT_NUDIX FAMILY PROTEIN"/>
    <property type="match status" value="1"/>
</dbReference>
<dbReference type="InterPro" id="IPR015797">
    <property type="entry name" value="NUDIX_hydrolase-like_dom_sf"/>
</dbReference>